<evidence type="ECO:0000256" key="3">
    <source>
        <dbReference type="ARBA" id="ARBA00022448"/>
    </source>
</evidence>
<keyword evidence="19" id="KW-1185">Reference proteome</keyword>
<dbReference type="PRINTS" id="PR00176">
    <property type="entry name" value="NANEUSMPORT"/>
</dbReference>
<organism evidence="18 19">
    <name type="scientific">Vespula squamosa</name>
    <name type="common">Southern yellow jacket</name>
    <name type="synonym">Wasp</name>
    <dbReference type="NCBI Taxonomy" id="30214"/>
    <lineage>
        <taxon>Eukaryota</taxon>
        <taxon>Metazoa</taxon>
        <taxon>Ecdysozoa</taxon>
        <taxon>Arthropoda</taxon>
        <taxon>Hexapoda</taxon>
        <taxon>Insecta</taxon>
        <taxon>Pterygota</taxon>
        <taxon>Neoptera</taxon>
        <taxon>Endopterygota</taxon>
        <taxon>Hymenoptera</taxon>
        <taxon>Apocrita</taxon>
        <taxon>Aculeata</taxon>
        <taxon>Vespoidea</taxon>
        <taxon>Vespidae</taxon>
        <taxon>Vespinae</taxon>
        <taxon>Vespula</taxon>
    </lineage>
</organism>
<evidence type="ECO:0000256" key="2">
    <source>
        <dbReference type="ARBA" id="ARBA00006459"/>
    </source>
</evidence>
<keyword evidence="3 16" id="KW-0813">Transport</keyword>
<feature type="transmembrane region" description="Helical" evidence="17">
    <location>
        <begin position="555"/>
        <end position="573"/>
    </location>
</feature>
<dbReference type="InterPro" id="IPR000175">
    <property type="entry name" value="Na/ntran_symport"/>
</dbReference>
<dbReference type="NCBIfam" id="NF037979">
    <property type="entry name" value="Na_transp"/>
    <property type="match status" value="1"/>
</dbReference>
<keyword evidence="14" id="KW-0479">Metal-binding</keyword>
<sequence length="629" mass="70980">MRHSKPKICNFFIVSEQQVLFARILFIEQSNDINNEGTPGIYTLSIISDNRNNLDIGTSTTVLVSDQIEEKERAQWGSELEFLMSCVAFSVGLGNIWRFPYTAYENGGGAFLIPYIIVLFIIGKPLYYMEMILGQFSSRSCIDIWSLSPAFKGIGYGVTVSVFGVITYYSALMALILYYMIASFQSVLPWSYCWDDWGDICFDSTLTRNQTSNDNKSSSAELYFRKVVLKETNIDNGLGTPSWKLILSLLTSWFFIYGVISKGVKSSGKVAYFLALFPYVIMICLLIRGVTLNGAINGIIFLFEPTWSKIFDPSVWYAAVTQSFFSLGVCFGAVTMYSSYNNFDHNVSRDCMIVTTMDLCTSLMAGTTIFGILGNLAYEIGSDDVSSVVRAGTGLAFISYPEALAKFTAAQQLFSVLFFLMLFVLGIGTIVAFSNVIISIIKDQFPHISQWKISACFCFISFLVGIIYCTPGGQYILNLIDYFCGTFIIVILVSFEVIAISWIYGIDNFIDDIEFMCGTRPSFYWRFCWGILTPISFMTPLTYNDEYYPNAAYAAGWILLIFGSAQLPIWMIIEIINNKNKSLSAAFMAKNNWGPKNKKKYKEWKDFKESKRNSNEGRSKLVQFLFGRQ</sequence>
<dbReference type="AlphaFoldDB" id="A0ABD1ZV86"/>
<evidence type="ECO:0000256" key="4">
    <source>
        <dbReference type="ARBA" id="ARBA00022692"/>
    </source>
</evidence>
<dbReference type="PANTHER" id="PTHR11616:SF321">
    <property type="entry name" value="SODIUM-DEPENDENT NUTRIENT AMINO ACID TRANSPORTER 1-RELATED"/>
    <property type="match status" value="1"/>
</dbReference>
<evidence type="ECO:0000256" key="7">
    <source>
        <dbReference type="ARBA" id="ARBA00022989"/>
    </source>
</evidence>
<evidence type="ECO:0000256" key="17">
    <source>
        <dbReference type="SAM" id="Phobius"/>
    </source>
</evidence>
<dbReference type="SUPFAM" id="SSF161070">
    <property type="entry name" value="SNF-like"/>
    <property type="match status" value="1"/>
</dbReference>
<feature type="transmembrane region" description="Helical" evidence="17">
    <location>
        <begin position="315"/>
        <end position="338"/>
    </location>
</feature>
<evidence type="ECO:0000256" key="12">
    <source>
        <dbReference type="ARBA" id="ARBA00023201"/>
    </source>
</evidence>
<keyword evidence="6" id="KW-0029">Amino-acid transport</keyword>
<accession>A0ABD1ZV86</accession>
<gene>
    <name evidence="18" type="ORF">V1478_017799</name>
</gene>
<dbReference type="GO" id="GO:0006814">
    <property type="term" value="P:sodium ion transport"/>
    <property type="evidence" value="ECO:0007669"/>
    <property type="project" value="UniProtKB-KW"/>
</dbReference>
<evidence type="ECO:0000256" key="9">
    <source>
        <dbReference type="ARBA" id="ARBA00023065"/>
    </source>
</evidence>
<dbReference type="Proteomes" id="UP001607302">
    <property type="component" value="Unassembled WGS sequence"/>
</dbReference>
<feature type="transmembrane region" description="Helical" evidence="17">
    <location>
        <begin position="479"/>
        <end position="503"/>
    </location>
</feature>
<keyword evidence="10 17" id="KW-0472">Membrane</keyword>
<dbReference type="CDD" id="cd10324">
    <property type="entry name" value="SLC6sbd"/>
    <property type="match status" value="1"/>
</dbReference>
<proteinExistence type="inferred from homology"/>
<dbReference type="PROSITE" id="PS50267">
    <property type="entry name" value="NA_NEUROTRAN_SYMP_3"/>
    <property type="match status" value="1"/>
</dbReference>
<evidence type="ECO:0000256" key="6">
    <source>
        <dbReference type="ARBA" id="ARBA00022970"/>
    </source>
</evidence>
<keyword evidence="12" id="KW-0739">Sodium transport</keyword>
<dbReference type="PANTHER" id="PTHR11616">
    <property type="entry name" value="SODIUM/CHLORIDE DEPENDENT TRANSPORTER"/>
    <property type="match status" value="1"/>
</dbReference>
<feature type="binding site" evidence="14">
    <location>
        <position position="326"/>
    </location>
    <ligand>
        <name>Na(+)</name>
        <dbReference type="ChEBI" id="CHEBI:29101"/>
        <label>1</label>
    </ligand>
</feature>
<feature type="transmembrane region" description="Helical" evidence="17">
    <location>
        <begin position="416"/>
        <end position="441"/>
    </location>
</feature>
<evidence type="ECO:0000256" key="15">
    <source>
        <dbReference type="PIRSR" id="PIRSR600175-2"/>
    </source>
</evidence>
<comment type="function">
    <text evidence="13">Unusual broad substrate spectrum amino acid:sodium cotransporter that promotes absorption of the D isomers of essential amino acids. Neutral amino acids are the preferred substrates, especially methionine and phenylalanine.</text>
</comment>
<reference evidence="18 19" key="1">
    <citation type="journal article" date="2024" name="Ann. Entomol. Soc. Am.">
        <title>Genomic analyses of the southern and eastern yellowjacket wasps (Hymenoptera: Vespidae) reveal evolutionary signatures of social life.</title>
        <authorList>
            <person name="Catto M.A."/>
            <person name="Caine P.B."/>
            <person name="Orr S.E."/>
            <person name="Hunt B.G."/>
            <person name="Goodisman M.A.D."/>
        </authorList>
    </citation>
    <scope>NUCLEOTIDE SEQUENCE [LARGE SCALE GENOMIC DNA]</scope>
    <source>
        <strain evidence="18">233</strain>
        <tissue evidence="18">Head and thorax</tissue>
    </source>
</reference>
<evidence type="ECO:0000256" key="1">
    <source>
        <dbReference type="ARBA" id="ARBA00004141"/>
    </source>
</evidence>
<comment type="caution">
    <text evidence="18">The sequence shown here is derived from an EMBL/GenBank/DDBJ whole genome shotgun (WGS) entry which is preliminary data.</text>
</comment>
<evidence type="ECO:0000256" key="16">
    <source>
        <dbReference type="RuleBase" id="RU003732"/>
    </source>
</evidence>
<feature type="binding site" evidence="14">
    <location>
        <position position="95"/>
    </location>
    <ligand>
        <name>Na(+)</name>
        <dbReference type="ChEBI" id="CHEBI:29101"/>
        <label>1</label>
    </ligand>
</feature>
<evidence type="ECO:0000256" key="10">
    <source>
        <dbReference type="ARBA" id="ARBA00023136"/>
    </source>
</evidence>
<dbReference type="PROSITE" id="PS00610">
    <property type="entry name" value="NA_NEUROTRAN_SYMP_1"/>
    <property type="match status" value="1"/>
</dbReference>
<evidence type="ECO:0000313" key="19">
    <source>
        <dbReference type="Proteomes" id="UP001607302"/>
    </source>
</evidence>
<keyword evidence="7 17" id="KW-1133">Transmembrane helix</keyword>
<feature type="transmembrane region" description="Helical" evidence="17">
    <location>
        <begin position="523"/>
        <end position="543"/>
    </location>
</feature>
<keyword evidence="11" id="KW-0325">Glycoprotein</keyword>
<dbReference type="InterPro" id="IPR037272">
    <property type="entry name" value="SNS_sf"/>
</dbReference>
<feature type="transmembrane region" description="Helical" evidence="17">
    <location>
        <begin position="242"/>
        <end position="260"/>
    </location>
</feature>
<dbReference type="PROSITE" id="PS00754">
    <property type="entry name" value="NA_NEUROTRAN_SYMP_2"/>
    <property type="match status" value="1"/>
</dbReference>
<keyword evidence="8 14" id="KW-0915">Sodium</keyword>
<dbReference type="GO" id="GO:0015293">
    <property type="term" value="F:symporter activity"/>
    <property type="evidence" value="ECO:0007669"/>
    <property type="project" value="UniProtKB-KW"/>
</dbReference>
<evidence type="ECO:0000313" key="18">
    <source>
        <dbReference type="EMBL" id="KAL2712276.1"/>
    </source>
</evidence>
<feature type="transmembrane region" description="Helical" evidence="17">
    <location>
        <begin position="359"/>
        <end position="378"/>
    </location>
</feature>
<feature type="binding site" evidence="14">
    <location>
        <position position="91"/>
    </location>
    <ligand>
        <name>Na(+)</name>
        <dbReference type="ChEBI" id="CHEBI:29101"/>
        <label>1</label>
    </ligand>
</feature>
<evidence type="ECO:0000256" key="13">
    <source>
        <dbReference type="ARBA" id="ARBA00037785"/>
    </source>
</evidence>
<feature type="transmembrane region" description="Helical" evidence="17">
    <location>
        <begin position="272"/>
        <end position="303"/>
    </location>
</feature>
<feature type="transmembrane region" description="Helical" evidence="17">
    <location>
        <begin position="453"/>
        <end position="473"/>
    </location>
</feature>
<keyword evidence="15" id="KW-1015">Disulfide bond</keyword>
<dbReference type="EMBL" id="JAUDFV010000166">
    <property type="protein sequence ID" value="KAL2712276.1"/>
    <property type="molecule type" value="Genomic_DNA"/>
</dbReference>
<feature type="transmembrane region" description="Helical" evidence="17">
    <location>
        <begin position="80"/>
        <end position="99"/>
    </location>
</feature>
<keyword evidence="4 16" id="KW-0812">Transmembrane</keyword>
<evidence type="ECO:0000256" key="8">
    <source>
        <dbReference type="ARBA" id="ARBA00023053"/>
    </source>
</evidence>
<evidence type="ECO:0000256" key="11">
    <source>
        <dbReference type="ARBA" id="ARBA00023180"/>
    </source>
</evidence>
<dbReference type="GO" id="GO:0006865">
    <property type="term" value="P:amino acid transport"/>
    <property type="evidence" value="ECO:0007669"/>
    <property type="project" value="UniProtKB-KW"/>
</dbReference>
<keyword evidence="9" id="KW-0406">Ion transport</keyword>
<dbReference type="GO" id="GO:0016020">
    <property type="term" value="C:membrane"/>
    <property type="evidence" value="ECO:0007669"/>
    <property type="project" value="UniProtKB-SubCell"/>
</dbReference>
<feature type="transmembrane region" description="Helical" evidence="17">
    <location>
        <begin position="154"/>
        <end position="181"/>
    </location>
</feature>
<name>A0ABD1ZV86_VESSQ</name>
<keyword evidence="5 16" id="KW-0769">Symport</keyword>
<dbReference type="Pfam" id="PF00209">
    <property type="entry name" value="SNF"/>
    <property type="match status" value="1"/>
</dbReference>
<feature type="disulfide bond" evidence="15">
    <location>
        <begin position="193"/>
        <end position="201"/>
    </location>
</feature>
<feature type="transmembrane region" description="Helical" evidence="17">
    <location>
        <begin position="111"/>
        <end position="133"/>
    </location>
</feature>
<feature type="binding site" evidence="14">
    <location>
        <position position="425"/>
    </location>
    <ligand>
        <name>Na(+)</name>
        <dbReference type="ChEBI" id="CHEBI:29101"/>
        <label>1</label>
    </ligand>
</feature>
<evidence type="ECO:0000256" key="14">
    <source>
        <dbReference type="PIRSR" id="PIRSR600175-1"/>
    </source>
</evidence>
<comment type="similarity">
    <text evidence="2 16">Belongs to the sodium:neurotransmitter symporter (SNF) (TC 2.A.22) family.</text>
</comment>
<evidence type="ECO:0000256" key="5">
    <source>
        <dbReference type="ARBA" id="ARBA00022847"/>
    </source>
</evidence>
<comment type="subcellular location">
    <subcellularLocation>
        <location evidence="1">Membrane</location>
        <topology evidence="1">Multi-pass membrane protein</topology>
    </subcellularLocation>
</comment>
<protein>
    <recommendedName>
        <fullName evidence="16">Transporter</fullName>
    </recommendedName>
</protein>